<dbReference type="Pfam" id="PF21626">
    <property type="entry name" value="TetR-C_39"/>
    <property type="match status" value="1"/>
</dbReference>
<reference evidence="4 5" key="1">
    <citation type="submission" date="2018-06" db="EMBL/GenBank/DDBJ databases">
        <authorList>
            <consortium name="Pathogen Informatics"/>
            <person name="Doyle S."/>
        </authorList>
    </citation>
    <scope>NUCLEOTIDE SEQUENCE [LARGE SCALE GENOMIC DNA]</scope>
    <source>
        <strain evidence="4 5">NCTC13149</strain>
    </source>
</reference>
<dbReference type="PROSITE" id="PS50977">
    <property type="entry name" value="HTH_TETR_2"/>
    <property type="match status" value="1"/>
</dbReference>
<evidence type="ECO:0000256" key="2">
    <source>
        <dbReference type="PROSITE-ProRule" id="PRU00335"/>
    </source>
</evidence>
<dbReference type="RefSeq" id="WP_019034918.1">
    <property type="nucleotide sequence ID" value="NZ_CAMUOS010000001.1"/>
</dbReference>
<keyword evidence="1 2" id="KW-0238">DNA-binding</keyword>
<dbReference type="InterPro" id="IPR049443">
    <property type="entry name" value="TetR_YgfC-like_C"/>
</dbReference>
<feature type="DNA-binding region" description="H-T-H motif" evidence="2">
    <location>
        <begin position="34"/>
        <end position="53"/>
    </location>
</feature>
<evidence type="ECO:0000256" key="1">
    <source>
        <dbReference type="ARBA" id="ARBA00023125"/>
    </source>
</evidence>
<accession>A0A379C581</accession>
<protein>
    <recommendedName>
        <fullName evidence="3">HTH tetR-type domain-containing protein</fullName>
    </recommendedName>
</protein>
<dbReference type="OrthoDB" id="9812484at2"/>
<name>A0A379C581_9FIRM</name>
<evidence type="ECO:0000313" key="4">
    <source>
        <dbReference type="EMBL" id="SUB57249.1"/>
    </source>
</evidence>
<sequence length="189" mass="23240">MPKETFFRLKENKQNLITEGLIEEFKDKNLYQATVKDIVQKLQIPRGSFYQYFESLEDAYFYVLDKKINYIHLAFLKLYLKNKDNLKDVLLTYRDFLSEEIYKDENYKLLHNRYLSWNSQLERNWRKYQGSKKDSLDIKLMYENKRLNIIGWLIHMLMQKLFEDSWDKDRFICEYEELVKFIMGGINYV</sequence>
<dbReference type="AlphaFoldDB" id="A0A379C581"/>
<dbReference type="Proteomes" id="UP000255517">
    <property type="component" value="Unassembled WGS sequence"/>
</dbReference>
<dbReference type="InterPro" id="IPR009057">
    <property type="entry name" value="Homeodomain-like_sf"/>
</dbReference>
<dbReference type="Pfam" id="PF00440">
    <property type="entry name" value="TetR_N"/>
    <property type="match status" value="1"/>
</dbReference>
<dbReference type="InterPro" id="IPR001647">
    <property type="entry name" value="HTH_TetR"/>
</dbReference>
<evidence type="ECO:0000313" key="5">
    <source>
        <dbReference type="Proteomes" id="UP000255517"/>
    </source>
</evidence>
<dbReference type="SUPFAM" id="SSF46689">
    <property type="entry name" value="Homeodomain-like"/>
    <property type="match status" value="1"/>
</dbReference>
<gene>
    <name evidence="4" type="ORF">NCTC13149_01084</name>
</gene>
<dbReference type="Gene3D" id="1.10.357.10">
    <property type="entry name" value="Tetracycline Repressor, domain 2"/>
    <property type="match status" value="1"/>
</dbReference>
<dbReference type="GO" id="GO:0003677">
    <property type="term" value="F:DNA binding"/>
    <property type="evidence" value="ECO:0007669"/>
    <property type="project" value="UniProtKB-UniRule"/>
</dbReference>
<dbReference type="STRING" id="1122949.GCA_000378725_01192"/>
<proteinExistence type="predicted"/>
<dbReference type="EMBL" id="UGSZ01000001">
    <property type="protein sequence ID" value="SUB57249.1"/>
    <property type="molecule type" value="Genomic_DNA"/>
</dbReference>
<evidence type="ECO:0000259" key="3">
    <source>
        <dbReference type="PROSITE" id="PS50977"/>
    </source>
</evidence>
<organism evidence="4 5">
    <name type="scientific">Peptoniphilus lacrimalis</name>
    <dbReference type="NCBI Taxonomy" id="33031"/>
    <lineage>
        <taxon>Bacteria</taxon>
        <taxon>Bacillati</taxon>
        <taxon>Bacillota</taxon>
        <taxon>Tissierellia</taxon>
        <taxon>Tissierellales</taxon>
        <taxon>Peptoniphilaceae</taxon>
        <taxon>Peptoniphilus</taxon>
    </lineage>
</organism>
<feature type="domain" description="HTH tetR-type" evidence="3">
    <location>
        <begin position="11"/>
        <end position="71"/>
    </location>
</feature>